<sequence>MSEDKIDFTEDAVMKYLDDCIDYWRDKRDKGINPTIAIHYIDIYQSVRTSLFGETKPIANS</sequence>
<gene>
    <name evidence="1" type="ORF">LCGC14_2438930</name>
</gene>
<organism evidence="1">
    <name type="scientific">marine sediment metagenome</name>
    <dbReference type="NCBI Taxonomy" id="412755"/>
    <lineage>
        <taxon>unclassified sequences</taxon>
        <taxon>metagenomes</taxon>
        <taxon>ecological metagenomes</taxon>
    </lineage>
</organism>
<accession>A0A0F9DWK0</accession>
<reference evidence="1" key="1">
    <citation type="journal article" date="2015" name="Nature">
        <title>Complex archaea that bridge the gap between prokaryotes and eukaryotes.</title>
        <authorList>
            <person name="Spang A."/>
            <person name="Saw J.H."/>
            <person name="Jorgensen S.L."/>
            <person name="Zaremba-Niedzwiedzka K."/>
            <person name="Martijn J."/>
            <person name="Lind A.E."/>
            <person name="van Eijk R."/>
            <person name="Schleper C."/>
            <person name="Guy L."/>
            <person name="Ettema T.J."/>
        </authorList>
    </citation>
    <scope>NUCLEOTIDE SEQUENCE</scope>
</reference>
<name>A0A0F9DWK0_9ZZZZ</name>
<comment type="caution">
    <text evidence="1">The sequence shown here is derived from an EMBL/GenBank/DDBJ whole genome shotgun (WGS) entry which is preliminary data.</text>
</comment>
<dbReference type="EMBL" id="LAZR01037482">
    <property type="protein sequence ID" value="KKL22086.1"/>
    <property type="molecule type" value="Genomic_DNA"/>
</dbReference>
<evidence type="ECO:0000313" key="1">
    <source>
        <dbReference type="EMBL" id="KKL22086.1"/>
    </source>
</evidence>
<protein>
    <submittedName>
        <fullName evidence="1">Uncharacterized protein</fullName>
    </submittedName>
</protein>
<dbReference type="AlphaFoldDB" id="A0A0F9DWK0"/>
<proteinExistence type="predicted"/>